<gene>
    <name evidence="2" type="primary">LOC104760131</name>
</gene>
<dbReference type="CDD" id="cd10910">
    <property type="entry name" value="PIN_limkain_b1_N_like"/>
    <property type="match status" value="1"/>
</dbReference>
<evidence type="ECO:0000313" key="2">
    <source>
        <dbReference type="RefSeq" id="XP_010481305.1"/>
    </source>
</evidence>
<keyword evidence="1" id="KW-1185">Reference proteome</keyword>
<organism evidence="1 2">
    <name type="scientific">Camelina sativa</name>
    <name type="common">False flax</name>
    <name type="synonym">Myagrum sativum</name>
    <dbReference type="NCBI Taxonomy" id="90675"/>
    <lineage>
        <taxon>Eukaryota</taxon>
        <taxon>Viridiplantae</taxon>
        <taxon>Streptophyta</taxon>
        <taxon>Embryophyta</taxon>
        <taxon>Tracheophyta</taxon>
        <taxon>Spermatophyta</taxon>
        <taxon>Magnoliopsida</taxon>
        <taxon>eudicotyledons</taxon>
        <taxon>Gunneridae</taxon>
        <taxon>Pentapetalae</taxon>
        <taxon>rosids</taxon>
        <taxon>malvids</taxon>
        <taxon>Brassicales</taxon>
        <taxon>Brassicaceae</taxon>
        <taxon>Camelineae</taxon>
        <taxon>Camelina</taxon>
    </lineage>
</organism>
<name>A0ABM0X631_CAMSA</name>
<reference evidence="2" key="2">
    <citation type="submission" date="2025-08" db="UniProtKB">
        <authorList>
            <consortium name="RefSeq"/>
        </authorList>
    </citation>
    <scope>IDENTIFICATION</scope>
    <source>
        <tissue evidence="2">Leaf</tissue>
    </source>
</reference>
<dbReference type="GeneID" id="104760131"/>
<dbReference type="Proteomes" id="UP000694864">
    <property type="component" value="Chromosome 3"/>
</dbReference>
<sequence>MDRYNPLQPFPIDSLESLLMETTNSGALDEETLESAFWDCCVCSCDPPSQCFESFVTHLSDEDHLEELMLVTRTPPPTPLEDCPLENLGNVKLVRLENPPFSRCHKDKLSKLLTISVPLQHLSAPLSEAPQINMDAVTLVFWDIKMCPVPRGCHPRRVGPPIKLFLKNKGYSGHLTITAIGVLKDVPNDVLEGVYSESSLSGTVERLICEFIEDATFVQKDELLQKNRVLIQEQSTRWFISAINKPEVLQRIGRHMKLLEG</sequence>
<protein>
    <submittedName>
        <fullName evidence="2">Uncharacterized protein LOC104760131 isoform X1</fullName>
    </submittedName>
</protein>
<accession>A0ABM0X631</accession>
<dbReference type="RefSeq" id="XP_010481305.1">
    <property type="nucleotide sequence ID" value="XM_010483003.2"/>
</dbReference>
<dbReference type="PANTHER" id="PTHR14379:SF19">
    <property type="entry name" value="ENDONUCLEASE OR GLYCOSYL HYDROLASE-RELATED"/>
    <property type="match status" value="1"/>
</dbReference>
<reference evidence="1" key="1">
    <citation type="journal article" date="2014" name="Nat. Commun.">
        <title>The emerging biofuel crop Camelina sativa retains a highly undifferentiated hexaploid genome structure.</title>
        <authorList>
            <person name="Kagale S."/>
            <person name="Koh C."/>
            <person name="Nixon J."/>
            <person name="Bollina V."/>
            <person name="Clarke W.E."/>
            <person name="Tuteja R."/>
            <person name="Spillane C."/>
            <person name="Robinson S.J."/>
            <person name="Links M.G."/>
            <person name="Clarke C."/>
            <person name="Higgins E.E."/>
            <person name="Huebert T."/>
            <person name="Sharpe A.G."/>
            <person name="Parkin I.A."/>
        </authorList>
    </citation>
    <scope>NUCLEOTIDE SEQUENCE [LARGE SCALE GENOMIC DNA]</scope>
    <source>
        <strain evidence="1">cv. DH55</strain>
    </source>
</reference>
<dbReference type="PANTHER" id="PTHR14379">
    <property type="entry name" value="LIMKAIN B LKAP"/>
    <property type="match status" value="1"/>
</dbReference>
<proteinExistence type="predicted"/>
<evidence type="ECO:0000313" key="1">
    <source>
        <dbReference type="Proteomes" id="UP000694864"/>
    </source>
</evidence>
<dbReference type="InterPro" id="IPR024768">
    <property type="entry name" value="Marf1"/>
</dbReference>